<comment type="caution">
    <text evidence="4">The sequence shown here is derived from an EMBL/GenBank/DDBJ whole genome shotgun (WGS) entry which is preliminary data.</text>
</comment>
<evidence type="ECO:0008006" key="6">
    <source>
        <dbReference type="Google" id="ProtNLM"/>
    </source>
</evidence>
<dbReference type="PANTHER" id="PTHR31623">
    <property type="entry name" value="F21J9.9"/>
    <property type="match status" value="1"/>
</dbReference>
<name>A0A8X7VB76_BRACI</name>
<sequence>MDLEIEVMGREVIKPATPSPQSHIQLSLLDITVPAMYVSTIFLYKSEDLVTASPGIISKRLKSSLSETLSRFYPLAGEIEGVSINCNDRGAVFTEARTNLLLPEFLKTPNVDSLAELRPKIEDGDSPTGWPLLSVGVTFFGSGSGVAVSVNVSHRICDAASLLTLVTDWSDTMADKKTNARTHQFAEGTIYPPAPPHMALQSLITDSKKCVRNRFVFEPSKIAELKRKAASESVEMPTRVEAISSLIWKCATNASRSNLMAPGSTLMFIAVDLRLRVPLSVLSPDAIGNLQTAFFLKKEAESKLEMQETVAAFRTAKEEVNKMLNDNVQSNTLGQGLLNMMGSFASEFKPDRDIYTMSSWCRKPFYGVDFGWGSPVWIGSASHTVYEKMVYVLLIDSKDGEGVEAWISLPAEDMPVFVHDQELLAYAVLNPPITI</sequence>
<dbReference type="GO" id="GO:0016746">
    <property type="term" value="F:acyltransferase activity"/>
    <property type="evidence" value="ECO:0007669"/>
    <property type="project" value="UniProtKB-KW"/>
</dbReference>
<gene>
    <name evidence="4" type="ORF">Bca52824_027851</name>
</gene>
<dbReference type="AlphaFoldDB" id="A0A8X7VB76"/>
<dbReference type="EMBL" id="JAAMPC010000006">
    <property type="protein sequence ID" value="KAG2308103.1"/>
    <property type="molecule type" value="Genomic_DNA"/>
</dbReference>
<organism evidence="4 5">
    <name type="scientific">Brassica carinata</name>
    <name type="common">Ethiopian mustard</name>
    <name type="synonym">Abyssinian cabbage</name>
    <dbReference type="NCBI Taxonomy" id="52824"/>
    <lineage>
        <taxon>Eukaryota</taxon>
        <taxon>Viridiplantae</taxon>
        <taxon>Streptophyta</taxon>
        <taxon>Embryophyta</taxon>
        <taxon>Tracheophyta</taxon>
        <taxon>Spermatophyta</taxon>
        <taxon>Magnoliopsida</taxon>
        <taxon>eudicotyledons</taxon>
        <taxon>Gunneridae</taxon>
        <taxon>Pentapetalae</taxon>
        <taxon>rosids</taxon>
        <taxon>malvids</taxon>
        <taxon>Brassicales</taxon>
        <taxon>Brassicaceae</taxon>
        <taxon>Brassiceae</taxon>
        <taxon>Brassica</taxon>
    </lineage>
</organism>
<protein>
    <recommendedName>
        <fullName evidence="6">BAHD acyltransferase</fullName>
    </recommendedName>
</protein>
<dbReference type="OrthoDB" id="1065894at2759"/>
<accession>A0A8X7VB76</accession>
<keyword evidence="2" id="KW-0808">Transferase</keyword>
<proteinExistence type="inferred from homology"/>
<evidence type="ECO:0000256" key="2">
    <source>
        <dbReference type="ARBA" id="ARBA00022679"/>
    </source>
</evidence>
<comment type="similarity">
    <text evidence="1">Belongs to the plant acyltransferase family.</text>
</comment>
<dbReference type="Gene3D" id="3.30.559.10">
    <property type="entry name" value="Chloramphenicol acetyltransferase-like domain"/>
    <property type="match status" value="2"/>
</dbReference>
<dbReference type="PANTHER" id="PTHR31623:SF73">
    <property type="entry name" value="GENOME ASSEMBLY, CHROMOSOME: A04"/>
    <property type="match status" value="1"/>
</dbReference>
<evidence type="ECO:0000256" key="3">
    <source>
        <dbReference type="ARBA" id="ARBA00023315"/>
    </source>
</evidence>
<evidence type="ECO:0000313" key="4">
    <source>
        <dbReference type="EMBL" id="KAG2308103.1"/>
    </source>
</evidence>
<keyword evidence="5" id="KW-1185">Reference proteome</keyword>
<keyword evidence="3" id="KW-0012">Acyltransferase</keyword>
<dbReference type="InterPro" id="IPR023213">
    <property type="entry name" value="CAT-like_dom_sf"/>
</dbReference>
<dbReference type="Pfam" id="PF02458">
    <property type="entry name" value="Transferase"/>
    <property type="match status" value="1"/>
</dbReference>
<dbReference type="Proteomes" id="UP000886595">
    <property type="component" value="Unassembled WGS sequence"/>
</dbReference>
<evidence type="ECO:0000313" key="5">
    <source>
        <dbReference type="Proteomes" id="UP000886595"/>
    </source>
</evidence>
<evidence type="ECO:0000256" key="1">
    <source>
        <dbReference type="ARBA" id="ARBA00009861"/>
    </source>
</evidence>
<reference evidence="4 5" key="1">
    <citation type="submission" date="2020-02" db="EMBL/GenBank/DDBJ databases">
        <authorList>
            <person name="Ma Q."/>
            <person name="Huang Y."/>
            <person name="Song X."/>
            <person name="Pei D."/>
        </authorList>
    </citation>
    <scope>NUCLEOTIDE SEQUENCE [LARGE SCALE GENOMIC DNA]</scope>
    <source>
        <strain evidence="4">Sxm20200214</strain>
        <tissue evidence="4">Leaf</tissue>
    </source>
</reference>